<evidence type="ECO:0000256" key="12">
    <source>
        <dbReference type="PROSITE-ProRule" id="PRU10141"/>
    </source>
</evidence>
<gene>
    <name evidence="16" type="primary">At5g39020_9</name>
    <name evidence="16" type="ORF">g.96609</name>
</gene>
<protein>
    <submittedName>
        <fullName evidence="16">Putative receptor-like protein kinase At5g39020</fullName>
    </submittedName>
</protein>
<dbReference type="GO" id="GO:0004674">
    <property type="term" value="F:protein serine/threonine kinase activity"/>
    <property type="evidence" value="ECO:0007669"/>
    <property type="project" value="UniProtKB-KW"/>
</dbReference>
<evidence type="ECO:0000256" key="11">
    <source>
        <dbReference type="ARBA" id="ARBA00023180"/>
    </source>
</evidence>
<keyword evidence="3" id="KW-0808">Transferase</keyword>
<evidence type="ECO:0000313" key="16">
    <source>
        <dbReference type="EMBL" id="JAT45817.1"/>
    </source>
</evidence>
<dbReference type="InterPro" id="IPR000719">
    <property type="entry name" value="Prot_kinase_dom"/>
</dbReference>
<evidence type="ECO:0000256" key="3">
    <source>
        <dbReference type="ARBA" id="ARBA00022679"/>
    </source>
</evidence>
<name>A0A1D1XTV1_9ARAE</name>
<comment type="subcellular location">
    <subcellularLocation>
        <location evidence="1">Membrane</location>
        <topology evidence="1">Single-pass type I membrane protein</topology>
    </subcellularLocation>
</comment>
<dbReference type="PANTHER" id="PTHR27009">
    <property type="entry name" value="RUST RESISTANCE KINASE LR10-RELATED"/>
    <property type="match status" value="1"/>
</dbReference>
<evidence type="ECO:0000256" key="8">
    <source>
        <dbReference type="ARBA" id="ARBA00022840"/>
    </source>
</evidence>
<keyword evidence="7 16" id="KW-0418">Kinase</keyword>
<dbReference type="SUPFAM" id="SSF56112">
    <property type="entry name" value="Protein kinase-like (PK-like)"/>
    <property type="match status" value="1"/>
</dbReference>
<dbReference type="PROSITE" id="PS50011">
    <property type="entry name" value="PROTEIN_KINASE_DOM"/>
    <property type="match status" value="1"/>
</dbReference>
<keyword evidence="10 13" id="KW-0472">Membrane</keyword>
<dbReference type="FunFam" id="1.10.510.10:FF:000590">
    <property type="entry name" value="PR5-like receptor kinase"/>
    <property type="match status" value="1"/>
</dbReference>
<dbReference type="InterPro" id="IPR017441">
    <property type="entry name" value="Protein_kinase_ATP_BS"/>
</dbReference>
<evidence type="ECO:0000256" key="7">
    <source>
        <dbReference type="ARBA" id="ARBA00022777"/>
    </source>
</evidence>
<sequence>MDGPCWFLVVLILFTLGSGVCGHECATSRCAPGGPDIRFPFRKKDQPAHCGFPGFELSCVGNETQIELPLAGRLTLTSISYDTQMLRLDPRSCPPVTFLNLNLSNSPFESDESQNIYMLLNCSSELPIAVPYLSPYYYNSYNEIQCLSVFRHRLFAVRRNYIDDLDERCESVKTEPVPWTLISNLCDEGAYSPSLSWEIPDCRACEARRVSCRLKSMTTQETTCSISGRWTRRKTIGVCIVGSILILALAATVKPYRSWKLKRSQSVENERKIEKFLKEYKSLNPMRYSYADIKKITDQFKTKLGEGGYGSVFKGLLPNGIYVAVKILKCVGNNGEEFVNEVCTIGRIHHVNIVRLLGFCADGVKRALIYEFMPNESLEKFIFSQDGENPSLGWAKLHDIASGIARGIEYLHQGCEQRILHFDIKPHNILLDHKLNPKISDFGLAKLCSKEQSIVSMTVARGTVGYIAPEVVSRNCGNVSHKSDVYSFGMLLLEMVGGRKNVDATVDNTSQIYFPEWIYGQLHQGSELQLSITNEEDDNTAKLLAITALWCIQWYPVDRPAMNSVVQMLEGSVESLTIPPNPFASAAPPNSDPVFKTMIRSTNLTAISESDTELAIEISDT</sequence>
<evidence type="ECO:0000256" key="6">
    <source>
        <dbReference type="ARBA" id="ARBA00022741"/>
    </source>
</evidence>
<evidence type="ECO:0000256" key="10">
    <source>
        <dbReference type="ARBA" id="ARBA00023136"/>
    </source>
</evidence>
<keyword evidence="5 14" id="KW-0732">Signal</keyword>
<feature type="chain" id="PRO_5008899703" evidence="14">
    <location>
        <begin position="23"/>
        <end position="621"/>
    </location>
</feature>
<dbReference type="InterPro" id="IPR011009">
    <property type="entry name" value="Kinase-like_dom_sf"/>
</dbReference>
<dbReference type="Pfam" id="PF13947">
    <property type="entry name" value="GUB_WAK_bind"/>
    <property type="match status" value="1"/>
</dbReference>
<reference evidence="16" key="1">
    <citation type="submission" date="2015-07" db="EMBL/GenBank/DDBJ databases">
        <title>Transcriptome Assembly of Anthurium amnicola.</title>
        <authorList>
            <person name="Suzuki J."/>
        </authorList>
    </citation>
    <scope>NUCLEOTIDE SEQUENCE</scope>
</reference>
<proteinExistence type="predicted"/>
<keyword evidence="6 12" id="KW-0547">Nucleotide-binding</keyword>
<dbReference type="PROSITE" id="PS00108">
    <property type="entry name" value="PROTEIN_KINASE_ST"/>
    <property type="match status" value="1"/>
</dbReference>
<evidence type="ECO:0000256" key="9">
    <source>
        <dbReference type="ARBA" id="ARBA00022989"/>
    </source>
</evidence>
<organism evidence="16">
    <name type="scientific">Anthurium amnicola</name>
    <dbReference type="NCBI Taxonomy" id="1678845"/>
    <lineage>
        <taxon>Eukaryota</taxon>
        <taxon>Viridiplantae</taxon>
        <taxon>Streptophyta</taxon>
        <taxon>Embryophyta</taxon>
        <taxon>Tracheophyta</taxon>
        <taxon>Spermatophyta</taxon>
        <taxon>Magnoliopsida</taxon>
        <taxon>Liliopsida</taxon>
        <taxon>Araceae</taxon>
        <taxon>Pothoideae</taxon>
        <taxon>Potheae</taxon>
        <taxon>Anthurium</taxon>
    </lineage>
</organism>
<evidence type="ECO:0000259" key="15">
    <source>
        <dbReference type="PROSITE" id="PS50011"/>
    </source>
</evidence>
<keyword evidence="11" id="KW-0325">Glycoprotein</keyword>
<dbReference type="InterPro" id="IPR025287">
    <property type="entry name" value="WAK_GUB"/>
</dbReference>
<evidence type="ECO:0000256" key="4">
    <source>
        <dbReference type="ARBA" id="ARBA00022692"/>
    </source>
</evidence>
<dbReference type="FunFam" id="3.30.200.20:FF:000178">
    <property type="entry name" value="serine/threonine-protein kinase PBS1-like"/>
    <property type="match status" value="1"/>
</dbReference>
<dbReference type="GO" id="GO:0016020">
    <property type="term" value="C:membrane"/>
    <property type="evidence" value="ECO:0007669"/>
    <property type="project" value="UniProtKB-SubCell"/>
</dbReference>
<feature type="domain" description="Protein kinase" evidence="15">
    <location>
        <begin position="298"/>
        <end position="584"/>
    </location>
</feature>
<keyword evidence="4 13" id="KW-0812">Transmembrane</keyword>
<evidence type="ECO:0000256" key="14">
    <source>
        <dbReference type="SAM" id="SignalP"/>
    </source>
</evidence>
<dbReference type="GO" id="GO:0030247">
    <property type="term" value="F:polysaccharide binding"/>
    <property type="evidence" value="ECO:0007669"/>
    <property type="project" value="InterPro"/>
</dbReference>
<dbReference type="InterPro" id="IPR008271">
    <property type="entry name" value="Ser/Thr_kinase_AS"/>
</dbReference>
<dbReference type="EMBL" id="GDJX01022119">
    <property type="protein sequence ID" value="JAT45817.1"/>
    <property type="molecule type" value="Transcribed_RNA"/>
</dbReference>
<keyword evidence="9 13" id="KW-1133">Transmembrane helix</keyword>
<dbReference type="GO" id="GO:0005524">
    <property type="term" value="F:ATP binding"/>
    <property type="evidence" value="ECO:0007669"/>
    <property type="project" value="UniProtKB-UniRule"/>
</dbReference>
<feature type="signal peptide" evidence="14">
    <location>
        <begin position="1"/>
        <end position="22"/>
    </location>
</feature>
<dbReference type="PROSITE" id="PS00107">
    <property type="entry name" value="PROTEIN_KINASE_ATP"/>
    <property type="match status" value="1"/>
</dbReference>
<keyword evidence="2" id="KW-0723">Serine/threonine-protein kinase</keyword>
<dbReference type="AlphaFoldDB" id="A0A1D1XTV1"/>
<dbReference type="Pfam" id="PF00069">
    <property type="entry name" value="Pkinase"/>
    <property type="match status" value="1"/>
</dbReference>
<keyword evidence="8 12" id="KW-0067">ATP-binding</keyword>
<dbReference type="Gene3D" id="1.10.510.10">
    <property type="entry name" value="Transferase(Phosphotransferase) domain 1"/>
    <property type="match status" value="1"/>
</dbReference>
<feature type="transmembrane region" description="Helical" evidence="13">
    <location>
        <begin position="235"/>
        <end position="253"/>
    </location>
</feature>
<evidence type="ECO:0000256" key="2">
    <source>
        <dbReference type="ARBA" id="ARBA00022527"/>
    </source>
</evidence>
<feature type="binding site" evidence="12">
    <location>
        <position position="326"/>
    </location>
    <ligand>
        <name>ATP</name>
        <dbReference type="ChEBI" id="CHEBI:30616"/>
    </ligand>
</feature>
<dbReference type="InterPro" id="IPR045874">
    <property type="entry name" value="LRK10/LRL21-25-like"/>
</dbReference>
<evidence type="ECO:0000256" key="5">
    <source>
        <dbReference type="ARBA" id="ARBA00022729"/>
    </source>
</evidence>
<evidence type="ECO:0000256" key="1">
    <source>
        <dbReference type="ARBA" id="ARBA00004479"/>
    </source>
</evidence>
<dbReference type="SMART" id="SM00220">
    <property type="entry name" value="S_TKc"/>
    <property type="match status" value="1"/>
</dbReference>
<evidence type="ECO:0000256" key="13">
    <source>
        <dbReference type="SAM" id="Phobius"/>
    </source>
</evidence>
<keyword evidence="16" id="KW-0675">Receptor</keyword>
<accession>A0A1D1XTV1</accession>
<dbReference type="Gene3D" id="3.30.200.20">
    <property type="entry name" value="Phosphorylase Kinase, domain 1"/>
    <property type="match status" value="1"/>
</dbReference>